<dbReference type="SUPFAM" id="SSF53448">
    <property type="entry name" value="Nucleotide-diphospho-sugar transferases"/>
    <property type="match status" value="1"/>
</dbReference>
<dbReference type="PANTHER" id="PTHR43179:SF12">
    <property type="entry name" value="GALACTOFURANOSYLTRANSFERASE GLFT2"/>
    <property type="match status" value="1"/>
</dbReference>
<comment type="caution">
    <text evidence="4">The sequence shown here is derived from an EMBL/GenBank/DDBJ whole genome shotgun (WGS) entry which is preliminary data.</text>
</comment>
<evidence type="ECO:0000313" key="4">
    <source>
        <dbReference type="EMBL" id="OUD14149.1"/>
    </source>
</evidence>
<gene>
    <name evidence="4" type="ORF">TPSD3_07390</name>
</gene>
<proteinExistence type="inferred from homology"/>
<reference evidence="4 5" key="1">
    <citation type="submission" date="2016-12" db="EMBL/GenBank/DDBJ databases">
        <title>Thioflexothrix psekupsii D3 genome sequencing and assembly.</title>
        <authorList>
            <person name="Fomenkov A."/>
            <person name="Vincze T."/>
            <person name="Grabovich M."/>
            <person name="Anton B.P."/>
            <person name="Dubinina G."/>
            <person name="Orlova M."/>
            <person name="Belousova E."/>
            <person name="Roberts R.J."/>
        </authorList>
    </citation>
    <scope>NUCLEOTIDE SEQUENCE [LARGE SCALE GENOMIC DNA]</scope>
    <source>
        <strain evidence="4">D3</strain>
    </source>
</reference>
<accession>A0A251X7X3</accession>
<evidence type="ECO:0000256" key="2">
    <source>
        <dbReference type="ARBA" id="ARBA00022676"/>
    </source>
</evidence>
<dbReference type="AlphaFoldDB" id="A0A251X7X3"/>
<protein>
    <recommendedName>
        <fullName evidence="6">Glycosyltransferase 2-like domain-containing protein</fullName>
    </recommendedName>
</protein>
<evidence type="ECO:0000256" key="3">
    <source>
        <dbReference type="ARBA" id="ARBA00022679"/>
    </source>
</evidence>
<evidence type="ECO:0008006" key="6">
    <source>
        <dbReference type="Google" id="ProtNLM"/>
    </source>
</evidence>
<dbReference type="Gene3D" id="3.90.550.10">
    <property type="entry name" value="Spore Coat Polysaccharide Biosynthesis Protein SpsA, Chain A"/>
    <property type="match status" value="1"/>
</dbReference>
<dbReference type="InterPro" id="IPR029044">
    <property type="entry name" value="Nucleotide-diphossugar_trans"/>
</dbReference>
<keyword evidence="5" id="KW-1185">Reference proteome</keyword>
<sequence>MQMVVTIVVLNWCHWTETVACLNSLRQLVCVYPVKWVICDNASSDDSFLQLTQWINAHFSPSDRAIYAEVLSENELDHGDHFPAVTLLPTGGNWGFAGGNNVGLRYALARMEAGYVWVLNNDTAVFPDSLQALLDCAETQPEVGLWGSTLVEWDAPQQVQCAGGCRYYPWLTITRPVWQGMSLAAAQQSVVIPRLDYVAGAALFFPVKVLREVGLLNDEYFLFYEELDYCQRLKSSGYTIAWCRDSVVRHRGSASVGHSANGNREQLKQANYYENLSTLKYSFNFHRSRFTVIFILRWVLKAAALIVTQRWFLLPPLWVAYRDFLARRDWRQEKK</sequence>
<keyword evidence="2" id="KW-0328">Glycosyltransferase</keyword>
<dbReference type="Pfam" id="PF13641">
    <property type="entry name" value="Glyco_tranf_2_3"/>
    <property type="match status" value="1"/>
</dbReference>
<organism evidence="4 5">
    <name type="scientific">Thioflexithrix psekupsensis</name>
    <dbReference type="NCBI Taxonomy" id="1570016"/>
    <lineage>
        <taxon>Bacteria</taxon>
        <taxon>Pseudomonadati</taxon>
        <taxon>Pseudomonadota</taxon>
        <taxon>Gammaproteobacteria</taxon>
        <taxon>Thiotrichales</taxon>
        <taxon>Thioflexithrix</taxon>
    </lineage>
</organism>
<keyword evidence="3" id="KW-0808">Transferase</keyword>
<dbReference type="CDD" id="cd04186">
    <property type="entry name" value="GT_2_like_c"/>
    <property type="match status" value="1"/>
</dbReference>
<dbReference type="OrthoDB" id="9771846at2"/>
<evidence type="ECO:0000256" key="1">
    <source>
        <dbReference type="ARBA" id="ARBA00006739"/>
    </source>
</evidence>
<dbReference type="EMBL" id="MSLT01000012">
    <property type="protein sequence ID" value="OUD14149.1"/>
    <property type="molecule type" value="Genomic_DNA"/>
</dbReference>
<name>A0A251X7X3_9GAMM</name>
<evidence type="ECO:0000313" key="5">
    <source>
        <dbReference type="Proteomes" id="UP000194798"/>
    </source>
</evidence>
<dbReference type="GO" id="GO:0016757">
    <property type="term" value="F:glycosyltransferase activity"/>
    <property type="evidence" value="ECO:0007669"/>
    <property type="project" value="UniProtKB-KW"/>
</dbReference>
<comment type="similarity">
    <text evidence="1">Belongs to the glycosyltransferase 2 family.</text>
</comment>
<dbReference type="PANTHER" id="PTHR43179">
    <property type="entry name" value="RHAMNOSYLTRANSFERASE WBBL"/>
    <property type="match status" value="1"/>
</dbReference>
<dbReference type="Proteomes" id="UP000194798">
    <property type="component" value="Unassembled WGS sequence"/>
</dbReference>